<feature type="region of interest" description="Disordered" evidence="1">
    <location>
        <begin position="48"/>
        <end position="68"/>
    </location>
</feature>
<evidence type="ECO:0000313" key="3">
    <source>
        <dbReference type="EMBL" id="KAK9075176.1"/>
    </source>
</evidence>
<dbReference type="InterPro" id="IPR036936">
    <property type="entry name" value="CRIB_dom_sf"/>
</dbReference>
<dbReference type="PROSITE" id="PS50108">
    <property type="entry name" value="CRIB"/>
    <property type="match status" value="1"/>
</dbReference>
<sequence>MKDRMERLIILPFTVGCVSSSGVEVCIQHERRPKEHVNSAHTVCRSMEEDVKELPKDNSSSNNDNDDEEMVKGLWKVSKPNIYIGFHRLTRTIKTLSHSLVFKEEVEQAQEMEMEIGLPTDVKHVTHVGFDGPLTTHGANGCNHLDFSEFVSLCPGSVAQYEEHATTIPMYVTRDTQNTPSMSPDIREKQNGCI</sequence>
<dbReference type="PANTHER" id="PTHR46931:SF6">
    <property type="entry name" value="CRIB DOMAIN-CONTAINING PROTEIN RIC4"/>
    <property type="match status" value="1"/>
</dbReference>
<dbReference type="EMBL" id="JBCNJP010000007">
    <property type="protein sequence ID" value="KAK9075176.1"/>
    <property type="molecule type" value="Genomic_DNA"/>
</dbReference>
<evidence type="ECO:0000259" key="2">
    <source>
        <dbReference type="PROSITE" id="PS50108"/>
    </source>
</evidence>
<dbReference type="SMART" id="SM00285">
    <property type="entry name" value="PBD"/>
    <property type="match status" value="1"/>
</dbReference>
<reference evidence="3 4" key="1">
    <citation type="submission" date="2024-04" db="EMBL/GenBank/DDBJ databases">
        <title>The reference genome of an endangered Asteraceae, Deinandra increscens subsp. villosa, native to the Central Coast of California.</title>
        <authorList>
            <person name="Guilliams M."/>
            <person name="Hasenstab-Lehman K."/>
            <person name="Meyer R."/>
            <person name="Mcevoy S."/>
        </authorList>
    </citation>
    <scope>NUCLEOTIDE SEQUENCE [LARGE SCALE GENOMIC DNA]</scope>
    <source>
        <tissue evidence="3">Leaf</tissue>
    </source>
</reference>
<feature type="compositionally biased region" description="Basic and acidic residues" evidence="1">
    <location>
        <begin position="185"/>
        <end position="194"/>
    </location>
</feature>
<evidence type="ECO:0000313" key="4">
    <source>
        <dbReference type="Proteomes" id="UP001408789"/>
    </source>
</evidence>
<dbReference type="AlphaFoldDB" id="A0AAP0DHD1"/>
<feature type="domain" description="CRIB" evidence="2">
    <location>
        <begin position="116"/>
        <end position="129"/>
    </location>
</feature>
<keyword evidence="4" id="KW-1185">Reference proteome</keyword>
<dbReference type="InterPro" id="IPR000095">
    <property type="entry name" value="CRIB_dom"/>
</dbReference>
<dbReference type="InterPro" id="IPR044509">
    <property type="entry name" value="RIC2/4"/>
</dbReference>
<accession>A0AAP0DHD1</accession>
<dbReference type="PANTHER" id="PTHR46931">
    <property type="entry name" value="CRIB DOMAIN-CONTAINING PROTEIN RIC2"/>
    <property type="match status" value="1"/>
</dbReference>
<name>A0AAP0DHD1_9ASTR</name>
<dbReference type="Gene3D" id="3.90.810.10">
    <property type="entry name" value="CRIB domain"/>
    <property type="match status" value="1"/>
</dbReference>
<feature type="region of interest" description="Disordered" evidence="1">
    <location>
        <begin position="175"/>
        <end position="194"/>
    </location>
</feature>
<proteinExistence type="predicted"/>
<gene>
    <name evidence="3" type="ORF">SSX86_003496</name>
</gene>
<dbReference type="Proteomes" id="UP001408789">
    <property type="component" value="Unassembled WGS sequence"/>
</dbReference>
<organism evidence="3 4">
    <name type="scientific">Deinandra increscens subsp. villosa</name>
    <dbReference type="NCBI Taxonomy" id="3103831"/>
    <lineage>
        <taxon>Eukaryota</taxon>
        <taxon>Viridiplantae</taxon>
        <taxon>Streptophyta</taxon>
        <taxon>Embryophyta</taxon>
        <taxon>Tracheophyta</taxon>
        <taxon>Spermatophyta</taxon>
        <taxon>Magnoliopsida</taxon>
        <taxon>eudicotyledons</taxon>
        <taxon>Gunneridae</taxon>
        <taxon>Pentapetalae</taxon>
        <taxon>asterids</taxon>
        <taxon>campanulids</taxon>
        <taxon>Asterales</taxon>
        <taxon>Asteraceae</taxon>
        <taxon>Asteroideae</taxon>
        <taxon>Heliantheae alliance</taxon>
        <taxon>Madieae</taxon>
        <taxon>Madiinae</taxon>
        <taxon>Deinandra</taxon>
    </lineage>
</organism>
<comment type="caution">
    <text evidence="3">The sequence shown here is derived from an EMBL/GenBank/DDBJ whole genome shotgun (WGS) entry which is preliminary data.</text>
</comment>
<dbReference type="CDD" id="cd00132">
    <property type="entry name" value="CRIB"/>
    <property type="match status" value="1"/>
</dbReference>
<protein>
    <recommendedName>
        <fullName evidence="2">CRIB domain-containing protein</fullName>
    </recommendedName>
</protein>
<dbReference type="Pfam" id="PF00786">
    <property type="entry name" value="PBD"/>
    <property type="match status" value="1"/>
</dbReference>
<evidence type="ECO:0000256" key="1">
    <source>
        <dbReference type="SAM" id="MobiDB-lite"/>
    </source>
</evidence>